<comment type="caution">
    <text evidence="2">The sequence shown here is derived from an EMBL/GenBank/DDBJ whole genome shotgun (WGS) entry which is preliminary data.</text>
</comment>
<dbReference type="Pfam" id="PF16278">
    <property type="entry name" value="zf-C2HE"/>
    <property type="match status" value="1"/>
</dbReference>
<gene>
    <name evidence="2" type="ORF">CANVERA_P0539</name>
</gene>
<dbReference type="Pfam" id="PF11969">
    <property type="entry name" value="DcpS_C"/>
    <property type="match status" value="1"/>
</dbReference>
<dbReference type="GO" id="GO:0033699">
    <property type="term" value="F:DNA 5'-adenosine monophosphate hydrolase activity"/>
    <property type="evidence" value="ECO:0007669"/>
    <property type="project" value="TreeGrafter"/>
</dbReference>
<dbReference type="Proteomes" id="UP001152885">
    <property type="component" value="Unassembled WGS sequence"/>
</dbReference>
<dbReference type="GO" id="GO:1990165">
    <property type="term" value="F:single-strand break-containing DNA binding"/>
    <property type="evidence" value="ECO:0007669"/>
    <property type="project" value="TreeGrafter"/>
</dbReference>
<evidence type="ECO:0000259" key="1">
    <source>
        <dbReference type="Pfam" id="PF16278"/>
    </source>
</evidence>
<dbReference type="GO" id="GO:0003697">
    <property type="term" value="F:single-stranded DNA binding"/>
    <property type="evidence" value="ECO:0007669"/>
    <property type="project" value="TreeGrafter"/>
</dbReference>
<keyword evidence="3" id="KW-1185">Reference proteome</keyword>
<organism evidence="2 3">
    <name type="scientific">Candida verbasci</name>
    <dbReference type="NCBI Taxonomy" id="1227364"/>
    <lineage>
        <taxon>Eukaryota</taxon>
        <taxon>Fungi</taxon>
        <taxon>Dikarya</taxon>
        <taxon>Ascomycota</taxon>
        <taxon>Saccharomycotina</taxon>
        <taxon>Pichiomycetes</taxon>
        <taxon>Debaryomycetaceae</taxon>
        <taxon>Candida/Lodderomyces clade</taxon>
        <taxon>Candida</taxon>
    </lineage>
</organism>
<dbReference type="GO" id="GO:0000012">
    <property type="term" value="P:single strand break repair"/>
    <property type="evidence" value="ECO:0007669"/>
    <property type="project" value="TreeGrafter"/>
</dbReference>
<proteinExistence type="predicted"/>
<sequence length="260" mass="30610">MNFANEFQNYINNLDKCKELLLFNDDNILIIKDKYPKSIRHYLIIPKSSRITHVHPLDVFDNIYDDYSGVDLYELLKGYVDKAKDLIIKDLSESLNCKDQLKLDELKNNFIVAGVHSIPSLKNLHIHVMTKDFHSPCLKNKKHYNSFTTKFFVPFEELNPLYNEKYYKLVDKNEENVDSESDFEEEEEEKFDEDEKPKFIRHTRGKAFLDDMIKNTPFKCTSCSKTFGNSMVNLKNHLAEEFNRRYNKLGNASNLKPNDS</sequence>
<accession>A0A9W4TQW8</accession>
<dbReference type="SUPFAM" id="SSF54197">
    <property type="entry name" value="HIT-like"/>
    <property type="match status" value="1"/>
</dbReference>
<evidence type="ECO:0000313" key="3">
    <source>
        <dbReference type="Proteomes" id="UP001152885"/>
    </source>
</evidence>
<dbReference type="OrthoDB" id="3512845at2759"/>
<dbReference type="GO" id="GO:0030983">
    <property type="term" value="F:mismatched DNA binding"/>
    <property type="evidence" value="ECO:0007669"/>
    <property type="project" value="TreeGrafter"/>
</dbReference>
<dbReference type="GO" id="GO:0005634">
    <property type="term" value="C:nucleus"/>
    <property type="evidence" value="ECO:0007669"/>
    <property type="project" value="TreeGrafter"/>
</dbReference>
<dbReference type="EMBL" id="CANTUO010000001">
    <property type="protein sequence ID" value="CAI5756021.1"/>
    <property type="molecule type" value="Genomic_DNA"/>
</dbReference>
<feature type="domain" description="Aprataxin C2HE/C2H2/C2HC zinc finger" evidence="1">
    <location>
        <begin position="148"/>
        <end position="243"/>
    </location>
</feature>
<reference evidence="2" key="1">
    <citation type="submission" date="2022-12" db="EMBL/GenBank/DDBJ databases">
        <authorList>
            <person name="Brejova B."/>
        </authorList>
    </citation>
    <scope>NUCLEOTIDE SEQUENCE</scope>
</reference>
<dbReference type="GO" id="GO:0003725">
    <property type="term" value="F:double-stranded RNA binding"/>
    <property type="evidence" value="ECO:0007669"/>
    <property type="project" value="TreeGrafter"/>
</dbReference>
<name>A0A9W4TQW8_9ASCO</name>
<dbReference type="PANTHER" id="PTHR12486:SF4">
    <property type="entry name" value="APRATAXIN"/>
    <property type="match status" value="1"/>
</dbReference>
<dbReference type="InterPro" id="IPR036265">
    <property type="entry name" value="HIT-like_sf"/>
</dbReference>
<dbReference type="PANTHER" id="PTHR12486">
    <property type="entry name" value="APRATAXIN-RELATED"/>
    <property type="match status" value="1"/>
</dbReference>
<dbReference type="InterPro" id="IPR032566">
    <property type="entry name" value="Znf-C2HE"/>
</dbReference>
<dbReference type="Gene3D" id="3.30.428.10">
    <property type="entry name" value="HIT-like"/>
    <property type="match status" value="1"/>
</dbReference>
<evidence type="ECO:0000313" key="2">
    <source>
        <dbReference type="EMBL" id="CAI5756021.1"/>
    </source>
</evidence>
<dbReference type="AlphaFoldDB" id="A0A9W4TQW8"/>
<protein>
    <recommendedName>
        <fullName evidence="1">Aprataxin C2HE/C2H2/C2HC zinc finger domain-containing protein</fullName>
    </recommendedName>
</protein>